<name>A0A0C3C4Q0_HEBCY</name>
<evidence type="ECO:0000313" key="2">
    <source>
        <dbReference type="EMBL" id="KIM39229.1"/>
    </source>
</evidence>
<dbReference type="EMBL" id="KN831786">
    <property type="protein sequence ID" value="KIM39229.1"/>
    <property type="molecule type" value="Genomic_DNA"/>
</dbReference>
<dbReference type="SUPFAM" id="SSF56112">
    <property type="entry name" value="Protein kinase-like (PK-like)"/>
    <property type="match status" value="1"/>
</dbReference>
<sequence>MLLRFPVVLRVYQRIAAELSFPTVRVILSSESVSAAESAESIRAKLPNSREWRCPSPVLGEAGNYAGDAYWRALSPVLNDAGFILWKHEEGFLWQCVKAGGEPLVNGFGYLIPYRAHATAIGGGVKDLRISRYLDIVFGIFPKVAARVSDMVGLWAKNSVGDVLGMIMQMLEGLAFIHDKSIAHRDVFLDNFLVKWHPESLATNTISPSRPRVYLIDFETAVEFAPELHRMTKYVPVSP</sequence>
<protein>
    <recommendedName>
        <fullName evidence="1">Protein kinase domain-containing protein</fullName>
    </recommendedName>
</protein>
<gene>
    <name evidence="2" type="ORF">M413DRAFT_29411</name>
</gene>
<proteinExistence type="predicted"/>
<dbReference type="InterPro" id="IPR000719">
    <property type="entry name" value="Prot_kinase_dom"/>
</dbReference>
<dbReference type="GO" id="GO:0004672">
    <property type="term" value="F:protein kinase activity"/>
    <property type="evidence" value="ECO:0007669"/>
    <property type="project" value="InterPro"/>
</dbReference>
<dbReference type="OrthoDB" id="2985259at2759"/>
<keyword evidence="3" id="KW-1185">Reference proteome</keyword>
<dbReference type="Proteomes" id="UP000053424">
    <property type="component" value="Unassembled WGS sequence"/>
</dbReference>
<evidence type="ECO:0000313" key="3">
    <source>
        <dbReference type="Proteomes" id="UP000053424"/>
    </source>
</evidence>
<accession>A0A0C3C4Q0</accession>
<evidence type="ECO:0000259" key="1">
    <source>
        <dbReference type="PROSITE" id="PS50011"/>
    </source>
</evidence>
<dbReference type="InterPro" id="IPR011009">
    <property type="entry name" value="Kinase-like_dom_sf"/>
</dbReference>
<reference evidence="3" key="2">
    <citation type="submission" date="2015-01" db="EMBL/GenBank/DDBJ databases">
        <title>Evolutionary Origins and Diversification of the Mycorrhizal Mutualists.</title>
        <authorList>
            <consortium name="DOE Joint Genome Institute"/>
            <consortium name="Mycorrhizal Genomics Consortium"/>
            <person name="Kohler A."/>
            <person name="Kuo A."/>
            <person name="Nagy L.G."/>
            <person name="Floudas D."/>
            <person name="Copeland A."/>
            <person name="Barry K.W."/>
            <person name="Cichocki N."/>
            <person name="Veneault-Fourrey C."/>
            <person name="LaButti K."/>
            <person name="Lindquist E.A."/>
            <person name="Lipzen A."/>
            <person name="Lundell T."/>
            <person name="Morin E."/>
            <person name="Murat C."/>
            <person name="Riley R."/>
            <person name="Ohm R."/>
            <person name="Sun H."/>
            <person name="Tunlid A."/>
            <person name="Henrissat B."/>
            <person name="Grigoriev I.V."/>
            <person name="Hibbett D.S."/>
            <person name="Martin F."/>
        </authorList>
    </citation>
    <scope>NUCLEOTIDE SEQUENCE [LARGE SCALE GENOMIC DNA]</scope>
    <source>
        <strain evidence="3">h7</strain>
    </source>
</reference>
<dbReference type="HOGENOM" id="CLU_1161263_0_0_1"/>
<dbReference type="AlphaFoldDB" id="A0A0C3C4Q0"/>
<reference evidence="2 3" key="1">
    <citation type="submission" date="2014-04" db="EMBL/GenBank/DDBJ databases">
        <authorList>
            <consortium name="DOE Joint Genome Institute"/>
            <person name="Kuo A."/>
            <person name="Gay G."/>
            <person name="Dore J."/>
            <person name="Kohler A."/>
            <person name="Nagy L.G."/>
            <person name="Floudas D."/>
            <person name="Copeland A."/>
            <person name="Barry K.W."/>
            <person name="Cichocki N."/>
            <person name="Veneault-Fourrey C."/>
            <person name="LaButti K."/>
            <person name="Lindquist E.A."/>
            <person name="Lipzen A."/>
            <person name="Lundell T."/>
            <person name="Morin E."/>
            <person name="Murat C."/>
            <person name="Sun H."/>
            <person name="Tunlid A."/>
            <person name="Henrissat B."/>
            <person name="Grigoriev I.V."/>
            <person name="Hibbett D.S."/>
            <person name="Martin F."/>
            <person name="Nordberg H.P."/>
            <person name="Cantor M.N."/>
            <person name="Hua S.X."/>
        </authorList>
    </citation>
    <scope>NUCLEOTIDE SEQUENCE [LARGE SCALE GENOMIC DNA]</scope>
    <source>
        <strain evidence="3">h7</strain>
    </source>
</reference>
<dbReference type="GO" id="GO:0005524">
    <property type="term" value="F:ATP binding"/>
    <property type="evidence" value="ECO:0007669"/>
    <property type="project" value="InterPro"/>
</dbReference>
<dbReference type="PROSITE" id="PS50011">
    <property type="entry name" value="PROTEIN_KINASE_DOM"/>
    <property type="match status" value="1"/>
</dbReference>
<feature type="domain" description="Protein kinase" evidence="1">
    <location>
        <begin position="1"/>
        <end position="239"/>
    </location>
</feature>
<organism evidence="2 3">
    <name type="scientific">Hebeloma cylindrosporum</name>
    <dbReference type="NCBI Taxonomy" id="76867"/>
    <lineage>
        <taxon>Eukaryota</taxon>
        <taxon>Fungi</taxon>
        <taxon>Dikarya</taxon>
        <taxon>Basidiomycota</taxon>
        <taxon>Agaricomycotina</taxon>
        <taxon>Agaricomycetes</taxon>
        <taxon>Agaricomycetidae</taxon>
        <taxon>Agaricales</taxon>
        <taxon>Agaricineae</taxon>
        <taxon>Hymenogastraceae</taxon>
        <taxon>Hebeloma</taxon>
    </lineage>
</organism>
<dbReference type="Gene3D" id="1.10.510.10">
    <property type="entry name" value="Transferase(Phosphotransferase) domain 1"/>
    <property type="match status" value="1"/>
</dbReference>